<name>A0A813U349_9BILA</name>
<comment type="caution">
    <text evidence="5">The sequence shown here is derived from an EMBL/GenBank/DDBJ whole genome shotgun (WGS) entry which is preliminary data.</text>
</comment>
<dbReference type="InterPro" id="IPR001766">
    <property type="entry name" value="Fork_head_dom"/>
</dbReference>
<dbReference type="AlphaFoldDB" id="A0A813U349"/>
<dbReference type="GO" id="GO:0000981">
    <property type="term" value="F:DNA-binding transcription factor activity, RNA polymerase II-specific"/>
    <property type="evidence" value="ECO:0007669"/>
    <property type="project" value="TreeGrafter"/>
</dbReference>
<dbReference type="Proteomes" id="UP000677228">
    <property type="component" value="Unassembled WGS sequence"/>
</dbReference>
<evidence type="ECO:0000313" key="9">
    <source>
        <dbReference type="Proteomes" id="UP000663829"/>
    </source>
</evidence>
<dbReference type="PRINTS" id="PR00053">
    <property type="entry name" value="FORKHEAD"/>
</dbReference>
<dbReference type="PROSITE" id="PS50039">
    <property type="entry name" value="FORK_HEAD_3"/>
    <property type="match status" value="1"/>
</dbReference>
<keyword evidence="2" id="KW-0539">Nucleus</keyword>
<dbReference type="Gene3D" id="1.10.10.10">
    <property type="entry name" value="Winged helix-like DNA-binding domain superfamily/Winged helix DNA-binding domain"/>
    <property type="match status" value="1"/>
</dbReference>
<dbReference type="EMBL" id="CAJOBC010000632">
    <property type="protein sequence ID" value="CAF3609194.1"/>
    <property type="molecule type" value="Genomic_DNA"/>
</dbReference>
<dbReference type="GO" id="GO:0000978">
    <property type="term" value="F:RNA polymerase II cis-regulatory region sequence-specific DNA binding"/>
    <property type="evidence" value="ECO:0007669"/>
    <property type="project" value="TreeGrafter"/>
</dbReference>
<dbReference type="OrthoDB" id="5830876at2759"/>
<feature type="domain" description="Fork-head" evidence="4">
    <location>
        <begin position="77"/>
        <end position="140"/>
    </location>
</feature>
<dbReference type="InterPro" id="IPR050998">
    <property type="entry name" value="FOXP"/>
</dbReference>
<reference evidence="5" key="1">
    <citation type="submission" date="2021-02" db="EMBL/GenBank/DDBJ databases">
        <authorList>
            <person name="Nowell W R."/>
        </authorList>
    </citation>
    <scope>NUCLEOTIDE SEQUENCE</scope>
</reference>
<comment type="subcellular location">
    <subcellularLocation>
        <location evidence="2">Nucleus</location>
    </subcellularLocation>
</comment>
<dbReference type="EMBL" id="CAJNOQ010000632">
    <property type="protein sequence ID" value="CAF0822628.1"/>
    <property type="molecule type" value="Genomic_DNA"/>
</dbReference>
<sequence length="374" mass="43642">MTCQARTMDFNLRLDRLECALRSKQFHQRMKQYRNGVRTTKSPLRALIGTRINAKTKVSKWNNSLEIHNYSRLSDIRPPLTYKQLVKQAILESQNKQLTVQQIYEWIQEKFTFYERTKQKWRNAVRNTLTVDDCFKRIKRGLWTLNETQHSQDERPTRMTQLSSSNDEAPLPLSGRLSTKENDYLREELTTILSLKVEDNASSNDQFPRSLSKDYGSELSKHDYDDINEQMNDFCIETLTTTSDHNQDKPFDELSSYPTLIIDSACTCILNEMMDLSNDMKDSDSISSTMESSKSITIMNNRNTDEIGSSIDLNNVNFDQLKSMYLECVEKLKQNETVIGNTSVRIKQERQPKEVEITTTRPNFIPPERKKKNK</sequence>
<evidence type="ECO:0000313" key="8">
    <source>
        <dbReference type="EMBL" id="CAF3709774.1"/>
    </source>
</evidence>
<keyword evidence="1 2" id="KW-0238">DNA-binding</keyword>
<dbReference type="CDD" id="cd00059">
    <property type="entry name" value="FH_FOX"/>
    <property type="match status" value="1"/>
</dbReference>
<evidence type="ECO:0000313" key="5">
    <source>
        <dbReference type="EMBL" id="CAF0822628.1"/>
    </source>
</evidence>
<dbReference type="InterPro" id="IPR036388">
    <property type="entry name" value="WH-like_DNA-bd_sf"/>
</dbReference>
<dbReference type="Proteomes" id="UP000682733">
    <property type="component" value="Unassembled WGS sequence"/>
</dbReference>
<dbReference type="GO" id="GO:0005634">
    <property type="term" value="C:nucleus"/>
    <property type="evidence" value="ECO:0007669"/>
    <property type="project" value="UniProtKB-SubCell"/>
</dbReference>
<evidence type="ECO:0000256" key="1">
    <source>
        <dbReference type="ARBA" id="ARBA00023125"/>
    </source>
</evidence>
<evidence type="ECO:0000259" key="4">
    <source>
        <dbReference type="PROSITE" id="PS50039"/>
    </source>
</evidence>
<dbReference type="Proteomes" id="UP000663829">
    <property type="component" value="Unassembled WGS sequence"/>
</dbReference>
<dbReference type="PANTHER" id="PTHR45796:SF4">
    <property type="entry name" value="FORKHEAD BOX P, ISOFORM C"/>
    <property type="match status" value="1"/>
</dbReference>
<feature type="region of interest" description="Disordered" evidence="3">
    <location>
        <begin position="147"/>
        <end position="176"/>
    </location>
</feature>
<feature type="region of interest" description="Disordered" evidence="3">
    <location>
        <begin position="348"/>
        <end position="374"/>
    </location>
</feature>
<dbReference type="EMBL" id="CAJOBA010004322">
    <property type="protein sequence ID" value="CAF3709774.1"/>
    <property type="molecule type" value="Genomic_DNA"/>
</dbReference>
<evidence type="ECO:0000256" key="2">
    <source>
        <dbReference type="PROSITE-ProRule" id="PRU00089"/>
    </source>
</evidence>
<dbReference type="InterPro" id="IPR036390">
    <property type="entry name" value="WH_DNA-bd_sf"/>
</dbReference>
<protein>
    <recommendedName>
        <fullName evidence="4">Fork-head domain-containing protein</fullName>
    </recommendedName>
</protein>
<evidence type="ECO:0000256" key="3">
    <source>
        <dbReference type="SAM" id="MobiDB-lite"/>
    </source>
</evidence>
<keyword evidence="9" id="KW-1185">Reference proteome</keyword>
<feature type="compositionally biased region" description="Polar residues" evidence="3">
    <location>
        <begin position="158"/>
        <end position="167"/>
    </location>
</feature>
<evidence type="ECO:0000313" key="6">
    <source>
        <dbReference type="EMBL" id="CAF0933723.1"/>
    </source>
</evidence>
<dbReference type="Pfam" id="PF00250">
    <property type="entry name" value="Forkhead"/>
    <property type="match status" value="1"/>
</dbReference>
<proteinExistence type="predicted"/>
<gene>
    <name evidence="5" type="ORF">GPM918_LOCUS4628</name>
    <name evidence="6" type="ORF">OVA965_LOCUS11272</name>
    <name evidence="7" type="ORF">SRO942_LOCUS4629</name>
    <name evidence="8" type="ORF">TMI583_LOCUS11268</name>
</gene>
<organism evidence="5 9">
    <name type="scientific">Didymodactylos carnosus</name>
    <dbReference type="NCBI Taxonomy" id="1234261"/>
    <lineage>
        <taxon>Eukaryota</taxon>
        <taxon>Metazoa</taxon>
        <taxon>Spiralia</taxon>
        <taxon>Gnathifera</taxon>
        <taxon>Rotifera</taxon>
        <taxon>Eurotatoria</taxon>
        <taxon>Bdelloidea</taxon>
        <taxon>Philodinida</taxon>
        <taxon>Philodinidae</taxon>
        <taxon>Didymodactylos</taxon>
    </lineage>
</organism>
<dbReference type="SMART" id="SM00339">
    <property type="entry name" value="FH"/>
    <property type="match status" value="1"/>
</dbReference>
<dbReference type="Proteomes" id="UP000681722">
    <property type="component" value="Unassembled WGS sequence"/>
</dbReference>
<dbReference type="SUPFAM" id="SSF46785">
    <property type="entry name" value="Winged helix' DNA-binding domain"/>
    <property type="match status" value="1"/>
</dbReference>
<feature type="DNA-binding region" description="Fork-head" evidence="2">
    <location>
        <begin position="77"/>
        <end position="140"/>
    </location>
</feature>
<dbReference type="PANTHER" id="PTHR45796">
    <property type="entry name" value="FORKHEAD BOX P, ISOFORM C"/>
    <property type="match status" value="1"/>
</dbReference>
<accession>A0A813U349</accession>
<dbReference type="EMBL" id="CAJNOK010004320">
    <property type="protein sequence ID" value="CAF0933723.1"/>
    <property type="molecule type" value="Genomic_DNA"/>
</dbReference>
<evidence type="ECO:0000313" key="7">
    <source>
        <dbReference type="EMBL" id="CAF3609194.1"/>
    </source>
</evidence>